<evidence type="ECO:0000313" key="3">
    <source>
        <dbReference type="Proteomes" id="UP001290462"/>
    </source>
</evidence>
<reference evidence="2" key="1">
    <citation type="submission" date="2023-08" db="EMBL/GenBank/DDBJ databases">
        <title>Genomic characterization of piscicolin 126 produced by Carnobacterium maltaromaticum CM22 strain isolated from salmon (Salmo salar).</title>
        <authorList>
            <person name="Gonzalez-Gragera E."/>
            <person name="Garcia-Lopez J.D."/>
            <person name="Teso-Perez C."/>
            <person name="Gimenez-Hernandez I."/>
            <person name="Peralta-Sanchez J.M."/>
            <person name="Valdivia E."/>
            <person name="Montalban-Lopez M."/>
            <person name="Martin-Platero A.M."/>
            <person name="Banos A."/>
            <person name="Martinez-Bueno M."/>
        </authorList>
    </citation>
    <scope>NUCLEOTIDE SEQUENCE</scope>
    <source>
        <strain evidence="2">CM22</strain>
    </source>
</reference>
<gene>
    <name evidence="2" type="ORF">RAK27_08505</name>
</gene>
<dbReference type="Pfam" id="PF18013">
    <property type="entry name" value="Phage_lysozyme2"/>
    <property type="match status" value="1"/>
</dbReference>
<dbReference type="Gene3D" id="1.10.530.10">
    <property type="match status" value="1"/>
</dbReference>
<organism evidence="2 3">
    <name type="scientific">Carnobacterium maltaromaticum</name>
    <name type="common">Carnobacterium piscicola</name>
    <dbReference type="NCBI Taxonomy" id="2751"/>
    <lineage>
        <taxon>Bacteria</taxon>
        <taxon>Bacillati</taxon>
        <taxon>Bacillota</taxon>
        <taxon>Bacilli</taxon>
        <taxon>Lactobacillales</taxon>
        <taxon>Carnobacteriaceae</taxon>
        <taxon>Carnobacterium</taxon>
    </lineage>
</organism>
<dbReference type="EMBL" id="JAVBVO010000003">
    <property type="protein sequence ID" value="MDZ5758692.1"/>
    <property type="molecule type" value="Genomic_DNA"/>
</dbReference>
<name>A0AAW9JQF9_CARML</name>
<feature type="domain" description="Phage tail lysozyme" evidence="1">
    <location>
        <begin position="7"/>
        <end position="147"/>
    </location>
</feature>
<sequence length="233" mass="27010">MATQEQTAKQIWDYLTNRGWTKESVAALLGNMQSESGIIADRWESDIVGNMRGGYGLVQWTPANKYIDWAKSNGLVYQDTISQCKRLEWEVANGQQFFHPTMTFKQFTQSTQSPETLADIFIRYYERPYNPNQPARQVQARYWFNKLKDSSNGGNPQRKGEIEMKCLYRIDGTGAVFYFDGTSVRALSFPDEMTVIKMIYKANNGTEIPFFEWTNAARWDKRLKDVLSIPKEF</sequence>
<dbReference type="InterPro" id="IPR041219">
    <property type="entry name" value="Phage_lysozyme2"/>
</dbReference>
<proteinExistence type="predicted"/>
<dbReference type="AlphaFoldDB" id="A0AAW9JQF9"/>
<evidence type="ECO:0000313" key="2">
    <source>
        <dbReference type="EMBL" id="MDZ5758692.1"/>
    </source>
</evidence>
<protein>
    <submittedName>
        <fullName evidence="2">Phage tail tip lysozyme</fullName>
    </submittedName>
</protein>
<dbReference type="Proteomes" id="UP001290462">
    <property type="component" value="Unassembled WGS sequence"/>
</dbReference>
<evidence type="ECO:0000259" key="1">
    <source>
        <dbReference type="Pfam" id="PF18013"/>
    </source>
</evidence>
<dbReference type="RefSeq" id="WP_157455768.1">
    <property type="nucleotide sequence ID" value="NZ_CP045040.1"/>
</dbReference>
<comment type="caution">
    <text evidence="2">The sequence shown here is derived from an EMBL/GenBank/DDBJ whole genome shotgun (WGS) entry which is preliminary data.</text>
</comment>
<accession>A0AAW9JQF9</accession>